<protein>
    <submittedName>
        <fullName evidence="3">Uncharacterized protein</fullName>
    </submittedName>
</protein>
<proteinExistence type="predicted"/>
<keyword evidence="4" id="KW-1185">Reference proteome</keyword>
<dbReference type="KEGG" id="csn:Cyast_0414"/>
<keyword evidence="2" id="KW-0472">Membrane</keyword>
<dbReference type="EMBL" id="CP003940">
    <property type="protein sequence ID" value="AFZ46394.1"/>
    <property type="molecule type" value="Genomic_DNA"/>
</dbReference>
<evidence type="ECO:0000256" key="2">
    <source>
        <dbReference type="SAM" id="Phobius"/>
    </source>
</evidence>
<keyword evidence="2" id="KW-0812">Transmembrane</keyword>
<feature type="compositionally biased region" description="Polar residues" evidence="1">
    <location>
        <begin position="12"/>
        <end position="23"/>
    </location>
</feature>
<feature type="transmembrane region" description="Helical" evidence="2">
    <location>
        <begin position="66"/>
        <end position="84"/>
    </location>
</feature>
<gene>
    <name evidence="3" type="ordered locus">Cyast_0414</name>
</gene>
<dbReference type="HOGENOM" id="CLU_1479737_0_0_3"/>
<name>K9YHS4_CYASC</name>
<keyword evidence="2" id="KW-1133">Transmembrane helix</keyword>
<feature type="compositionally biased region" description="Basic and acidic residues" evidence="1">
    <location>
        <begin position="1"/>
        <end position="10"/>
    </location>
</feature>
<dbReference type="STRING" id="292563.Cyast_0414"/>
<dbReference type="AlphaFoldDB" id="K9YHS4"/>
<sequence length="182" mass="20546">MNNNDGKEFDYLNQNIGKDNNPSIWDDDTEDIKDIKKEWKKKQRRAYQKSQVQEKKIQQSRKLSKTIISLLAIVGVGVSITYLLSQGSLEVVEELIPSGDEVMGLDTDADGNNLHIDSVNNVCENQDDHSCVEVDNNRGGGIGQIVDNIQKINQTSQEHNRRLEAVIEMSDGKEVNLDEFKD</sequence>
<dbReference type="Proteomes" id="UP000010483">
    <property type="component" value="Chromosome"/>
</dbReference>
<evidence type="ECO:0000313" key="3">
    <source>
        <dbReference type="EMBL" id="AFZ46394.1"/>
    </source>
</evidence>
<dbReference type="BioCyc" id="CSTA292563:G1353-418-MONOMER"/>
<reference evidence="4" key="1">
    <citation type="journal article" date="2013" name="Proc. Natl. Acad. Sci. U.S.A.">
        <title>Improving the coverage of the cyanobacterial phylum using diversity-driven genome sequencing.</title>
        <authorList>
            <person name="Shih P.M."/>
            <person name="Wu D."/>
            <person name="Latifi A."/>
            <person name="Axen S.D."/>
            <person name="Fewer D.P."/>
            <person name="Talla E."/>
            <person name="Calteau A."/>
            <person name="Cai F."/>
            <person name="Tandeau de Marsac N."/>
            <person name="Rippka R."/>
            <person name="Herdman M."/>
            <person name="Sivonen K."/>
            <person name="Coursin T."/>
            <person name="Laurent T."/>
            <person name="Goodwin L."/>
            <person name="Nolan M."/>
            <person name="Davenport K.W."/>
            <person name="Han C.S."/>
            <person name="Rubin E.M."/>
            <person name="Eisen J.A."/>
            <person name="Woyke T."/>
            <person name="Gugger M."/>
            <person name="Kerfeld C.A."/>
        </authorList>
    </citation>
    <scope>NUCLEOTIDE SEQUENCE [LARGE SCALE GENOMIC DNA]</scope>
    <source>
        <strain evidence="4">ATCC 29140 / PCC 7202</strain>
    </source>
</reference>
<organism evidence="3 4">
    <name type="scientific">Cyanobacterium stanieri (strain ATCC 29140 / PCC 7202)</name>
    <dbReference type="NCBI Taxonomy" id="292563"/>
    <lineage>
        <taxon>Bacteria</taxon>
        <taxon>Bacillati</taxon>
        <taxon>Cyanobacteriota</taxon>
        <taxon>Cyanophyceae</taxon>
        <taxon>Oscillatoriophycideae</taxon>
        <taxon>Chroococcales</taxon>
        <taxon>Geminocystaceae</taxon>
        <taxon>Cyanobacterium</taxon>
    </lineage>
</organism>
<accession>K9YHS4</accession>
<evidence type="ECO:0000313" key="4">
    <source>
        <dbReference type="Proteomes" id="UP000010483"/>
    </source>
</evidence>
<evidence type="ECO:0000256" key="1">
    <source>
        <dbReference type="SAM" id="MobiDB-lite"/>
    </source>
</evidence>
<feature type="region of interest" description="Disordered" evidence="1">
    <location>
        <begin position="1"/>
        <end position="29"/>
    </location>
</feature>